<evidence type="ECO:0000313" key="2">
    <source>
        <dbReference type="EMBL" id="CAE8727075.1"/>
    </source>
</evidence>
<organism evidence="2 3">
    <name type="scientific">Polarella glacialis</name>
    <name type="common">Dinoflagellate</name>
    <dbReference type="NCBI Taxonomy" id="89957"/>
    <lineage>
        <taxon>Eukaryota</taxon>
        <taxon>Sar</taxon>
        <taxon>Alveolata</taxon>
        <taxon>Dinophyceae</taxon>
        <taxon>Suessiales</taxon>
        <taxon>Suessiaceae</taxon>
        <taxon>Polarella</taxon>
    </lineage>
</organism>
<dbReference type="PANTHER" id="PTHR24216:SF65">
    <property type="entry name" value="PAXILLIN-LIKE PROTEIN 1"/>
    <property type="match status" value="1"/>
</dbReference>
<dbReference type="PANTHER" id="PTHR24216">
    <property type="entry name" value="PAXILLIN-RELATED"/>
    <property type="match status" value="1"/>
</dbReference>
<gene>
    <name evidence="2" type="ORF">PGLA2088_LOCUS44694</name>
</gene>
<feature type="region of interest" description="Disordered" evidence="1">
    <location>
        <begin position="564"/>
        <end position="596"/>
    </location>
</feature>
<accession>A0A813LE55</accession>
<reference evidence="2" key="1">
    <citation type="submission" date="2021-02" db="EMBL/GenBank/DDBJ databases">
        <authorList>
            <person name="Dougan E. K."/>
            <person name="Rhodes N."/>
            <person name="Thang M."/>
            <person name="Chan C."/>
        </authorList>
    </citation>
    <scope>NUCLEOTIDE SEQUENCE</scope>
</reference>
<proteinExistence type="predicted"/>
<sequence>MCSASQADPSAWVLPASQEEREAAARALCPALLWPSRAPAKLKDLVPGQVASQASVPPELARALKRRRPEVLAYRFLLVLLEVGVDGQRLLLLLQPPSPLSLAEAVQRLSDAAATCASSSAALCRLHPAPSAATLARLGERQGDRDDAADVLGRSGRAEHWRRTNVEAVRRFPELFRPRSRLELQQLQLHFLLHGHSVRAVVHPLAKAPAAGERCAAAFALRGFGALPAADIGELGSCAASGSCALGLPAGSRSFKRLAAAKEANSLTVELATALGLPPPQLAPPKAAAAATVSAPPPAPGGTGPDAIPSPRPLGSLATKPASSGAADVKGASSPRAPAVLVPLPPLPKPLAAAPGTPVAAVVETAPLLPPPTPQRVPGLAFAALSAAAAAPSAQAPQEPELAVLVVFDDAAGLGVADFVRELLFASGCLVLVEDRFCKLGARELCLLLGLPATHATAGAQRLFPNDPHQMHLPGLCTSLQTWLEHVAGSERHHLFVVRRSAAVSLLLQLCFGPSCRQRSGLYASAGSVLCWPFLDIDESARPWPPPLLPSLHSLVRLPPALQTEAAPPGASALGSRRRPSSTRDPSNCSSALRLSDTRPPKVPLVAAACHSRLHAAAAVAMLRPDLLSSEEIVVVLPALASAAKIDQVTKHPLSFTLLGSAGESGPIPLGLEDDAASEASPSLRPARGVLPLRALKRGLGFSASQTAQWRLPSDSPRVGSSAAPGGVRVALLSRVAASKELRALSALLDRMASGLSIQDDGDGCILVEAYESLLKAGAVFVFERRDVDDIVQALWPEASVPDAAAAMAIHHLPPALADRCLRLCEPGFGVGEALGTTPAAWPAPSLRTWPAEGVLRVSAAKAAGVSAEISAAGQRRLLSLSYHRPCLAIRIKHELDHSLFCAKGTHGLAVNDGKIIRYLSPWEWAAVHSLKTAWLLMPDDLQLAQFAQGNIANVYQNWLPCES</sequence>
<name>A0A813LE55_POLGL</name>
<dbReference type="AlphaFoldDB" id="A0A813LE55"/>
<dbReference type="Proteomes" id="UP000626109">
    <property type="component" value="Unassembled WGS sequence"/>
</dbReference>
<feature type="region of interest" description="Disordered" evidence="1">
    <location>
        <begin position="286"/>
        <end position="331"/>
    </location>
</feature>
<evidence type="ECO:0000313" key="3">
    <source>
        <dbReference type="Proteomes" id="UP000626109"/>
    </source>
</evidence>
<dbReference type="EMBL" id="CAJNNW010035328">
    <property type="protein sequence ID" value="CAE8727075.1"/>
    <property type="molecule type" value="Genomic_DNA"/>
</dbReference>
<comment type="caution">
    <text evidence="2">The sequence shown here is derived from an EMBL/GenBank/DDBJ whole genome shotgun (WGS) entry which is preliminary data.</text>
</comment>
<evidence type="ECO:0000256" key="1">
    <source>
        <dbReference type="SAM" id="MobiDB-lite"/>
    </source>
</evidence>
<protein>
    <submittedName>
        <fullName evidence="2">Uncharacterized protein</fullName>
    </submittedName>
</protein>